<dbReference type="InterPro" id="IPR001537">
    <property type="entry name" value="SpoU_MeTrfase"/>
</dbReference>
<dbReference type="Gene3D" id="3.40.1280.10">
    <property type="match status" value="1"/>
</dbReference>
<dbReference type="SUPFAM" id="SSF75217">
    <property type="entry name" value="alpha/beta knot"/>
    <property type="match status" value="1"/>
</dbReference>
<organism evidence="5 6">
    <name type="scientific">Candidatus Desulfobia pelagia</name>
    <dbReference type="NCBI Taxonomy" id="2841692"/>
    <lineage>
        <taxon>Bacteria</taxon>
        <taxon>Pseudomonadati</taxon>
        <taxon>Thermodesulfobacteriota</taxon>
        <taxon>Desulfobulbia</taxon>
        <taxon>Desulfobulbales</taxon>
        <taxon>Desulfobulbaceae</taxon>
        <taxon>Candidatus Desulfobia</taxon>
    </lineage>
</organism>
<reference evidence="5 6" key="1">
    <citation type="submission" date="2020-08" db="EMBL/GenBank/DDBJ databases">
        <title>Bridging the membrane lipid divide: bacteria of the FCB group superphylum have the potential to synthesize archaeal ether lipids.</title>
        <authorList>
            <person name="Villanueva L."/>
            <person name="Von Meijenfeldt F.A.B."/>
            <person name="Westbye A.B."/>
            <person name="Yadav S."/>
            <person name="Hopmans E.C."/>
            <person name="Dutilh B.E."/>
            <person name="Sinninghe Damste J.S."/>
        </authorList>
    </citation>
    <scope>NUCLEOTIDE SEQUENCE [LARGE SCALE GENOMIC DNA]</scope>
    <source>
        <strain evidence="5">NIOZ-UU47</strain>
    </source>
</reference>
<dbReference type="PANTHER" id="PTHR46429:SF1">
    <property type="entry name" value="23S RRNA (GUANOSINE-2'-O-)-METHYLTRANSFERASE RLMB"/>
    <property type="match status" value="1"/>
</dbReference>
<protein>
    <submittedName>
        <fullName evidence="5">23S rRNA (Guanosine(2251)-2'-O)-methyltransferase RlmB</fullName>
    </submittedName>
</protein>
<feature type="region of interest" description="Disordered" evidence="3">
    <location>
        <begin position="1"/>
        <end position="40"/>
    </location>
</feature>
<dbReference type="NCBIfam" id="TIGR00186">
    <property type="entry name" value="rRNA_methyl_3"/>
    <property type="match status" value="1"/>
</dbReference>
<feature type="compositionally biased region" description="Polar residues" evidence="3">
    <location>
        <begin position="13"/>
        <end position="40"/>
    </location>
</feature>
<evidence type="ECO:0000256" key="1">
    <source>
        <dbReference type="ARBA" id="ARBA00022603"/>
    </source>
</evidence>
<dbReference type="Pfam" id="PF08032">
    <property type="entry name" value="SpoU_sub_bind"/>
    <property type="match status" value="1"/>
</dbReference>
<evidence type="ECO:0000256" key="3">
    <source>
        <dbReference type="SAM" id="MobiDB-lite"/>
    </source>
</evidence>
<comment type="caution">
    <text evidence="5">The sequence shown here is derived from an EMBL/GenBank/DDBJ whole genome shotgun (WGS) entry which is preliminary data.</text>
</comment>
<keyword evidence="2" id="KW-0808">Transferase</keyword>
<dbReference type="GO" id="GO:0032259">
    <property type="term" value="P:methylation"/>
    <property type="evidence" value="ECO:0007669"/>
    <property type="project" value="UniProtKB-KW"/>
</dbReference>
<dbReference type="InterPro" id="IPR029026">
    <property type="entry name" value="tRNA_m1G_MTases_N"/>
</dbReference>
<dbReference type="GO" id="GO:0008173">
    <property type="term" value="F:RNA methyltransferase activity"/>
    <property type="evidence" value="ECO:0007669"/>
    <property type="project" value="InterPro"/>
</dbReference>
<dbReference type="PANTHER" id="PTHR46429">
    <property type="entry name" value="23S RRNA (GUANOSINE-2'-O-)-METHYLTRANSFERASE RLMB"/>
    <property type="match status" value="1"/>
</dbReference>
<dbReference type="Pfam" id="PF00588">
    <property type="entry name" value="SpoU_methylase"/>
    <property type="match status" value="1"/>
</dbReference>
<dbReference type="GO" id="GO:0003723">
    <property type="term" value="F:RNA binding"/>
    <property type="evidence" value="ECO:0007669"/>
    <property type="project" value="InterPro"/>
</dbReference>
<evidence type="ECO:0000313" key="6">
    <source>
        <dbReference type="Proteomes" id="UP000614424"/>
    </source>
</evidence>
<evidence type="ECO:0000259" key="4">
    <source>
        <dbReference type="SMART" id="SM00967"/>
    </source>
</evidence>
<dbReference type="GO" id="GO:0006396">
    <property type="term" value="P:RNA processing"/>
    <property type="evidence" value="ECO:0007669"/>
    <property type="project" value="InterPro"/>
</dbReference>
<keyword evidence="1" id="KW-0489">Methyltransferase</keyword>
<accession>A0A8J6NDD2</accession>
<name>A0A8J6NDD2_9BACT</name>
<dbReference type="AlphaFoldDB" id="A0A8J6NDD2"/>
<evidence type="ECO:0000313" key="5">
    <source>
        <dbReference type="EMBL" id="MBC8317365.1"/>
    </source>
</evidence>
<dbReference type="SUPFAM" id="SSF55315">
    <property type="entry name" value="L30e-like"/>
    <property type="match status" value="1"/>
</dbReference>
<dbReference type="InterPro" id="IPR004441">
    <property type="entry name" value="rRNA_MeTrfase_TrmH"/>
</dbReference>
<dbReference type="GO" id="GO:0005829">
    <property type="term" value="C:cytosol"/>
    <property type="evidence" value="ECO:0007669"/>
    <property type="project" value="TreeGrafter"/>
</dbReference>
<dbReference type="EMBL" id="JACNJZ010000084">
    <property type="protein sequence ID" value="MBC8317365.1"/>
    <property type="molecule type" value="Genomic_DNA"/>
</dbReference>
<feature type="compositionally biased region" description="Basic and acidic residues" evidence="3">
    <location>
        <begin position="1"/>
        <end position="11"/>
    </location>
</feature>
<dbReference type="Proteomes" id="UP000614424">
    <property type="component" value="Unassembled WGS sequence"/>
</dbReference>
<dbReference type="CDD" id="cd18103">
    <property type="entry name" value="SpoU-like_RlmB"/>
    <property type="match status" value="1"/>
</dbReference>
<gene>
    <name evidence="5" type="primary">rlmB</name>
    <name evidence="5" type="ORF">H8E41_05625</name>
</gene>
<dbReference type="InterPro" id="IPR029028">
    <property type="entry name" value="Alpha/beta_knot_MTases"/>
</dbReference>
<dbReference type="InterPro" id="IPR013123">
    <property type="entry name" value="SpoU_subst-bd"/>
</dbReference>
<dbReference type="InterPro" id="IPR029064">
    <property type="entry name" value="Ribosomal_eL30-like_sf"/>
</dbReference>
<feature type="domain" description="RNA 2-O ribose methyltransferase substrate binding" evidence="4">
    <location>
        <begin position="42"/>
        <end position="117"/>
    </location>
</feature>
<dbReference type="SMART" id="SM00967">
    <property type="entry name" value="SpoU_sub_bind"/>
    <property type="match status" value="1"/>
</dbReference>
<dbReference type="Gene3D" id="3.30.1330.30">
    <property type="match status" value="1"/>
</dbReference>
<proteinExistence type="predicted"/>
<sequence>MLNAAAKEEGQKVSLSQCPQCPDMTNHSQKDQQPPQESSQSIMWGIHPILELLRSQPRTIQSISILQGKGSTKLQAIIDLARSHDVKVKFVSKIRQPEDMHMNHQGVIAQVMPHATLTDEEFMEMLAEKDTPLILALDSIQDPHNLGAIIRTAVAAGADGLILPKDRSAPLSGTVLKISAGALPHLPVCLTTNLVRMLQKLKEKNIWICSTLKGSGQTIYSTDLTLPLCLVIGSEEKGIRPLVRKQSDLEVSIPMTGIMDSLNASVAAAVVLFEIQRQRTQS</sequence>
<evidence type="ECO:0000256" key="2">
    <source>
        <dbReference type="ARBA" id="ARBA00022679"/>
    </source>
</evidence>